<comment type="caution">
    <text evidence="10">The sequence shown here is derived from an EMBL/GenBank/DDBJ whole genome shotgun (WGS) entry which is preliminary data.</text>
</comment>
<evidence type="ECO:0000256" key="7">
    <source>
        <dbReference type="SAM" id="Coils"/>
    </source>
</evidence>
<dbReference type="CDD" id="cd05713">
    <property type="entry name" value="IgV_MOG_like"/>
    <property type="match status" value="1"/>
</dbReference>
<dbReference type="Proteomes" id="UP000050525">
    <property type="component" value="Unassembled WGS sequence"/>
</dbReference>
<keyword evidence="2" id="KW-0812">Transmembrane</keyword>
<sequence length="594" mass="66367">MTELLCDNDSATESPSCTPTPGSSPESHPLASSPEPSEESPPAKERWRYQMWLEAEERARESKRNHELELKRMELAREKEQCEHEAREAQLKREHEFAVLQMQANANTAGAQPAQDASPRLNTPILSCYKDGDDPEVFLSIFKNQARLWKLSKEEFMKHMAALVKGDMSVVLNSLPLDSADNYDSFKNAVSSRSKLGPDYFRKKFQNIHPQPEKAMADFAALSPSGTREADNSGVAGEQSRVTAIPGVEQILFPGEQTLVLLPPPLQQSQDVPEAGDELVEAGYQAPCCVVKCPYRTASLVRVMKPVITRNGHIAMERGVSSFPLGPIVSLSLPSCITLLVSLQIHQLMAAQFRVTGPAQPIIVSVGEAAVLPCCLSPRMNAEDMEVRWFRSWFSPYVHLYRHRRDQYAQQMPEYQRRTWLIKDDITSGSVFLIICSVRPSDHGQYKCSFQSGSSYEEALLDLQVTAMGSGPHISADGYQDGGIQVGCRSAGWYPEPKAHWRDHRGQLLPTTFEEISTDTDGLFHTEISIIIMEESNRKVTCCVRNPLLNQEKTATVDIAEMTEDWGCLTFGYPPETPDRSWHSKTGAQHITTL</sequence>
<dbReference type="SUPFAM" id="SSF48726">
    <property type="entry name" value="Immunoglobulin"/>
    <property type="match status" value="2"/>
</dbReference>
<dbReference type="GO" id="GO:0050852">
    <property type="term" value="P:T cell receptor signaling pathway"/>
    <property type="evidence" value="ECO:0007669"/>
    <property type="project" value="TreeGrafter"/>
</dbReference>
<feature type="domain" description="Ig-like" evidence="9">
    <location>
        <begin position="334"/>
        <end position="466"/>
    </location>
</feature>
<dbReference type="Pfam" id="PF07686">
    <property type="entry name" value="V-set"/>
    <property type="match status" value="1"/>
</dbReference>
<dbReference type="GO" id="GO:0005102">
    <property type="term" value="F:signaling receptor binding"/>
    <property type="evidence" value="ECO:0007669"/>
    <property type="project" value="TreeGrafter"/>
</dbReference>
<accession>A0A151NDN6</accession>
<dbReference type="InterPro" id="IPR053896">
    <property type="entry name" value="BTN3A2-like_Ig-C"/>
</dbReference>
<dbReference type="GO" id="GO:0009897">
    <property type="term" value="C:external side of plasma membrane"/>
    <property type="evidence" value="ECO:0007669"/>
    <property type="project" value="TreeGrafter"/>
</dbReference>
<keyword evidence="5" id="KW-0472">Membrane</keyword>
<feature type="compositionally biased region" description="Low complexity" evidence="8">
    <location>
        <begin position="12"/>
        <end position="35"/>
    </location>
</feature>
<evidence type="ECO:0000256" key="8">
    <source>
        <dbReference type="SAM" id="MobiDB-lite"/>
    </source>
</evidence>
<dbReference type="Gene3D" id="2.60.40.10">
    <property type="entry name" value="Immunoglobulins"/>
    <property type="match status" value="2"/>
</dbReference>
<evidence type="ECO:0000256" key="5">
    <source>
        <dbReference type="ARBA" id="ARBA00023136"/>
    </source>
</evidence>
<gene>
    <name evidence="10" type="ORF">Y1Q_0022345</name>
</gene>
<dbReference type="InterPro" id="IPR013106">
    <property type="entry name" value="Ig_V-set"/>
</dbReference>
<proteinExistence type="predicted"/>
<keyword evidence="3" id="KW-0732">Signal</keyword>
<name>A0A151NDN6_ALLMI</name>
<evidence type="ECO:0000256" key="2">
    <source>
        <dbReference type="ARBA" id="ARBA00022692"/>
    </source>
</evidence>
<keyword evidence="7" id="KW-0175">Coiled coil</keyword>
<organism evidence="10 11">
    <name type="scientific">Alligator mississippiensis</name>
    <name type="common">American alligator</name>
    <dbReference type="NCBI Taxonomy" id="8496"/>
    <lineage>
        <taxon>Eukaryota</taxon>
        <taxon>Metazoa</taxon>
        <taxon>Chordata</taxon>
        <taxon>Craniata</taxon>
        <taxon>Vertebrata</taxon>
        <taxon>Euteleostomi</taxon>
        <taxon>Archelosauria</taxon>
        <taxon>Archosauria</taxon>
        <taxon>Crocodylia</taxon>
        <taxon>Alligatoridae</taxon>
        <taxon>Alligatorinae</taxon>
        <taxon>Alligator</taxon>
    </lineage>
</organism>
<evidence type="ECO:0000256" key="6">
    <source>
        <dbReference type="ARBA" id="ARBA00023319"/>
    </source>
</evidence>
<dbReference type="EMBL" id="AKHW03003259">
    <property type="protein sequence ID" value="KYO34917.1"/>
    <property type="molecule type" value="Genomic_DNA"/>
</dbReference>
<dbReference type="PROSITE" id="PS50835">
    <property type="entry name" value="IG_LIKE"/>
    <property type="match status" value="1"/>
</dbReference>
<comment type="subcellular location">
    <subcellularLocation>
        <location evidence="1">Membrane</location>
    </subcellularLocation>
</comment>
<dbReference type="PANTHER" id="PTHR24100:SF149">
    <property type="entry name" value="BG-LIKE ANTIGEN 1-RELATED"/>
    <property type="match status" value="1"/>
</dbReference>
<dbReference type="PANTHER" id="PTHR24100">
    <property type="entry name" value="BUTYROPHILIN"/>
    <property type="match status" value="1"/>
</dbReference>
<keyword evidence="4" id="KW-1133">Transmembrane helix</keyword>
<protein>
    <submittedName>
        <fullName evidence="10">Butyrophilin subfamily 3 member A2-like</fullName>
    </submittedName>
</protein>
<evidence type="ECO:0000256" key="4">
    <source>
        <dbReference type="ARBA" id="ARBA00022989"/>
    </source>
</evidence>
<dbReference type="InterPro" id="IPR007110">
    <property type="entry name" value="Ig-like_dom"/>
</dbReference>
<dbReference type="InterPro" id="IPR036179">
    <property type="entry name" value="Ig-like_dom_sf"/>
</dbReference>
<dbReference type="eggNOG" id="ENOG502QSRZ">
    <property type="taxonomic scope" value="Eukaryota"/>
</dbReference>
<dbReference type="Pfam" id="PF22705">
    <property type="entry name" value="C2-set_3"/>
    <property type="match status" value="1"/>
</dbReference>
<dbReference type="InterPro" id="IPR013783">
    <property type="entry name" value="Ig-like_fold"/>
</dbReference>
<dbReference type="InterPro" id="IPR050504">
    <property type="entry name" value="IgSF_BTN/MOG"/>
</dbReference>
<dbReference type="FunFam" id="2.60.40.10:FF:000088">
    <property type="entry name" value="Butyrophilin subfamily 1 member A1"/>
    <property type="match status" value="1"/>
</dbReference>
<dbReference type="AlphaFoldDB" id="A0A151NDN6"/>
<dbReference type="SMART" id="SM00409">
    <property type="entry name" value="IG"/>
    <property type="match status" value="1"/>
</dbReference>
<evidence type="ECO:0000256" key="3">
    <source>
        <dbReference type="ARBA" id="ARBA00022729"/>
    </source>
</evidence>
<reference evidence="10 11" key="1">
    <citation type="journal article" date="2012" name="Genome Biol.">
        <title>Sequencing three crocodilian genomes to illuminate the evolution of archosaurs and amniotes.</title>
        <authorList>
            <person name="St John J.A."/>
            <person name="Braun E.L."/>
            <person name="Isberg S.R."/>
            <person name="Miles L.G."/>
            <person name="Chong A.Y."/>
            <person name="Gongora J."/>
            <person name="Dalzell P."/>
            <person name="Moran C."/>
            <person name="Bed'hom B."/>
            <person name="Abzhanov A."/>
            <person name="Burgess S.C."/>
            <person name="Cooksey A.M."/>
            <person name="Castoe T.A."/>
            <person name="Crawford N.G."/>
            <person name="Densmore L.D."/>
            <person name="Drew J.C."/>
            <person name="Edwards S.V."/>
            <person name="Faircloth B.C."/>
            <person name="Fujita M.K."/>
            <person name="Greenwold M.J."/>
            <person name="Hoffmann F.G."/>
            <person name="Howard J.M."/>
            <person name="Iguchi T."/>
            <person name="Janes D.E."/>
            <person name="Khan S.Y."/>
            <person name="Kohno S."/>
            <person name="de Koning A.J."/>
            <person name="Lance S.L."/>
            <person name="McCarthy F.M."/>
            <person name="McCormack J.E."/>
            <person name="Merchant M.E."/>
            <person name="Peterson D.G."/>
            <person name="Pollock D.D."/>
            <person name="Pourmand N."/>
            <person name="Raney B.J."/>
            <person name="Roessler K.A."/>
            <person name="Sanford J.R."/>
            <person name="Sawyer R.H."/>
            <person name="Schmidt C.J."/>
            <person name="Triplett E.W."/>
            <person name="Tuberville T.D."/>
            <person name="Venegas-Anaya M."/>
            <person name="Howard J.T."/>
            <person name="Jarvis E.D."/>
            <person name="Guillette L.J.Jr."/>
            <person name="Glenn T.C."/>
            <person name="Green R.E."/>
            <person name="Ray D.A."/>
        </authorList>
    </citation>
    <scope>NUCLEOTIDE SEQUENCE [LARGE SCALE GENOMIC DNA]</scope>
    <source>
        <strain evidence="10">KSC_2009_1</strain>
    </source>
</reference>
<keyword evidence="6" id="KW-0393">Immunoglobulin domain</keyword>
<evidence type="ECO:0000256" key="1">
    <source>
        <dbReference type="ARBA" id="ARBA00004370"/>
    </source>
</evidence>
<dbReference type="InterPro" id="IPR003599">
    <property type="entry name" value="Ig_sub"/>
</dbReference>
<dbReference type="GO" id="GO:0001817">
    <property type="term" value="P:regulation of cytokine production"/>
    <property type="evidence" value="ECO:0007669"/>
    <property type="project" value="TreeGrafter"/>
</dbReference>
<evidence type="ECO:0000313" key="11">
    <source>
        <dbReference type="Proteomes" id="UP000050525"/>
    </source>
</evidence>
<feature type="coiled-coil region" evidence="7">
    <location>
        <begin position="56"/>
        <end position="92"/>
    </location>
</feature>
<evidence type="ECO:0000259" key="9">
    <source>
        <dbReference type="PROSITE" id="PS50835"/>
    </source>
</evidence>
<evidence type="ECO:0000313" key="10">
    <source>
        <dbReference type="EMBL" id="KYO34917.1"/>
    </source>
</evidence>
<feature type="region of interest" description="Disordered" evidence="8">
    <location>
        <begin position="1"/>
        <end position="45"/>
    </location>
</feature>
<dbReference type="FunFam" id="2.60.40.10:FF:000208">
    <property type="entry name" value="Butyrophilin subfamily 1 member A1"/>
    <property type="match status" value="1"/>
</dbReference>
<keyword evidence="11" id="KW-1185">Reference proteome</keyword>